<name>A0A498NQ91_LABRO</name>
<organism evidence="4 5">
    <name type="scientific">Labeo rohita</name>
    <name type="common">Indian major carp</name>
    <name type="synonym">Cyprinus rohita</name>
    <dbReference type="NCBI Taxonomy" id="84645"/>
    <lineage>
        <taxon>Eukaryota</taxon>
        <taxon>Metazoa</taxon>
        <taxon>Chordata</taxon>
        <taxon>Craniata</taxon>
        <taxon>Vertebrata</taxon>
        <taxon>Euteleostomi</taxon>
        <taxon>Actinopterygii</taxon>
        <taxon>Neopterygii</taxon>
        <taxon>Teleostei</taxon>
        <taxon>Ostariophysi</taxon>
        <taxon>Cypriniformes</taxon>
        <taxon>Cyprinidae</taxon>
        <taxon>Labeoninae</taxon>
        <taxon>Labeonini</taxon>
        <taxon>Labeo</taxon>
    </lineage>
</organism>
<dbReference type="Pfam" id="PF00012">
    <property type="entry name" value="HSP70"/>
    <property type="match status" value="1"/>
</dbReference>
<dbReference type="FunFam" id="1.20.1270.10:FF:000008">
    <property type="entry name" value="78 kDa glucose-regulated protein-like protein"/>
    <property type="match status" value="1"/>
</dbReference>
<dbReference type="Gene3D" id="1.20.1270.10">
    <property type="match status" value="1"/>
</dbReference>
<dbReference type="Proteomes" id="UP000290572">
    <property type="component" value="Unassembled WGS sequence"/>
</dbReference>
<comment type="caution">
    <text evidence="4">The sequence shown here is derived from an EMBL/GenBank/DDBJ whole genome shotgun (WGS) entry which is preliminary data.</text>
</comment>
<comment type="similarity">
    <text evidence="1">Belongs to the heat shock protein 70 family.</text>
</comment>
<keyword evidence="3" id="KW-0067">ATP-binding</keyword>
<dbReference type="InterPro" id="IPR029048">
    <property type="entry name" value="HSP70_C_sf"/>
</dbReference>
<protein>
    <submittedName>
        <fullName evidence="4">78 kDa glucose-regulated</fullName>
    </submittedName>
</protein>
<accession>A0A498NQ91</accession>
<gene>
    <name evidence="4" type="ORF">ROHU_015072</name>
</gene>
<sequence>MTNDQNQLTPDDIERMLKEAERLADEDTCNKLESYAYLIKNQFGDKEKLGGKLSSDDKEAIKKAIEEKIEWLESHQDVDLEDFQAKKKELEEVVQPIASRLYASEDDEKEL</sequence>
<keyword evidence="2" id="KW-0547">Nucleotide-binding</keyword>
<dbReference type="STRING" id="84645.A0A498NQ91"/>
<dbReference type="GO" id="GO:0140662">
    <property type="term" value="F:ATP-dependent protein folding chaperone"/>
    <property type="evidence" value="ECO:0007669"/>
    <property type="project" value="InterPro"/>
</dbReference>
<dbReference type="EMBL" id="QBIY01011202">
    <property type="protein sequence ID" value="RXN34232.1"/>
    <property type="molecule type" value="Genomic_DNA"/>
</dbReference>
<evidence type="ECO:0000256" key="1">
    <source>
        <dbReference type="ARBA" id="ARBA00007381"/>
    </source>
</evidence>
<dbReference type="AlphaFoldDB" id="A0A498NQ91"/>
<proteinExistence type="inferred from homology"/>
<dbReference type="InterPro" id="IPR013126">
    <property type="entry name" value="Hsp_70_fam"/>
</dbReference>
<dbReference type="SUPFAM" id="SSF100934">
    <property type="entry name" value="Heat shock protein 70kD (HSP70), C-terminal subdomain"/>
    <property type="match status" value="1"/>
</dbReference>
<evidence type="ECO:0000313" key="4">
    <source>
        <dbReference type="EMBL" id="RXN34232.1"/>
    </source>
</evidence>
<dbReference type="GO" id="GO:0005524">
    <property type="term" value="F:ATP binding"/>
    <property type="evidence" value="ECO:0007669"/>
    <property type="project" value="UniProtKB-KW"/>
</dbReference>
<reference evidence="4 5" key="1">
    <citation type="submission" date="2018-03" db="EMBL/GenBank/DDBJ databases">
        <title>Draft genome sequence of Rohu Carp (Labeo rohita).</title>
        <authorList>
            <person name="Das P."/>
            <person name="Kushwaha B."/>
            <person name="Joshi C.G."/>
            <person name="Kumar D."/>
            <person name="Nagpure N.S."/>
            <person name="Sahoo L."/>
            <person name="Das S.P."/>
            <person name="Bit A."/>
            <person name="Patnaik S."/>
            <person name="Meher P.K."/>
            <person name="Jayasankar P."/>
            <person name="Koringa P.G."/>
            <person name="Patel N.V."/>
            <person name="Hinsu A.T."/>
            <person name="Kumar R."/>
            <person name="Pandey M."/>
            <person name="Agarwal S."/>
            <person name="Srivastava S."/>
            <person name="Singh M."/>
            <person name="Iquebal M.A."/>
            <person name="Jaiswal S."/>
            <person name="Angadi U.B."/>
            <person name="Kumar N."/>
            <person name="Raza M."/>
            <person name="Shah T.M."/>
            <person name="Rai A."/>
            <person name="Jena J.K."/>
        </authorList>
    </citation>
    <scope>NUCLEOTIDE SEQUENCE [LARGE SCALE GENOMIC DNA]</scope>
    <source>
        <strain evidence="4">DASCIFA01</strain>
        <tissue evidence="4">Testis</tissue>
    </source>
</reference>
<keyword evidence="5" id="KW-1185">Reference proteome</keyword>
<evidence type="ECO:0000256" key="3">
    <source>
        <dbReference type="ARBA" id="ARBA00022840"/>
    </source>
</evidence>
<evidence type="ECO:0000313" key="5">
    <source>
        <dbReference type="Proteomes" id="UP000290572"/>
    </source>
</evidence>
<evidence type="ECO:0000256" key="2">
    <source>
        <dbReference type="ARBA" id="ARBA00022741"/>
    </source>
</evidence>